<evidence type="ECO:0000259" key="1">
    <source>
        <dbReference type="PROSITE" id="PS50994"/>
    </source>
</evidence>
<dbReference type="PANTHER" id="PTHR10948">
    <property type="entry name" value="TRANSPOSASE"/>
    <property type="match status" value="1"/>
</dbReference>
<evidence type="ECO:0000313" key="2">
    <source>
        <dbReference type="EMBL" id="VEG75784.1"/>
    </source>
</evidence>
<dbReference type="Proteomes" id="UP000276899">
    <property type="component" value="Chromosome"/>
</dbReference>
<dbReference type="InterPro" id="IPR001584">
    <property type="entry name" value="Integrase_cat-core"/>
</dbReference>
<dbReference type="InterPro" id="IPR051917">
    <property type="entry name" value="Transposase-Integrase"/>
</dbReference>
<organism evidence="2 3">
    <name type="scientific">Actinomyces slackii</name>
    <dbReference type="NCBI Taxonomy" id="52774"/>
    <lineage>
        <taxon>Bacteria</taxon>
        <taxon>Bacillati</taxon>
        <taxon>Actinomycetota</taxon>
        <taxon>Actinomycetes</taxon>
        <taxon>Actinomycetales</taxon>
        <taxon>Actinomycetaceae</taxon>
        <taxon>Actinomyces</taxon>
    </lineage>
</organism>
<dbReference type="RefSeq" id="WP_232012036.1">
    <property type="nucleotide sequence ID" value="NZ_LR134363.1"/>
</dbReference>
<dbReference type="AlphaFoldDB" id="A0A448KFR0"/>
<dbReference type="GO" id="GO:0015074">
    <property type="term" value="P:DNA integration"/>
    <property type="evidence" value="ECO:0007669"/>
    <property type="project" value="InterPro"/>
</dbReference>
<evidence type="ECO:0000313" key="3">
    <source>
        <dbReference type="Proteomes" id="UP000276899"/>
    </source>
</evidence>
<dbReference type="GO" id="GO:0032196">
    <property type="term" value="P:transposition"/>
    <property type="evidence" value="ECO:0007669"/>
    <property type="project" value="TreeGrafter"/>
</dbReference>
<dbReference type="NCBIfam" id="NF033563">
    <property type="entry name" value="transpos_IS30"/>
    <property type="match status" value="1"/>
</dbReference>
<sequence>MAGHWEGDLIIGKNVASCAATLVERVSGLAGLLALASKHAEPTAEAVIEYFNELPKMMRASLAWDRGSEMAQHARITLATQMPVYFADPHSPWQRPSNENTNRLIRAYLPKGTTIPDHQPYLTSIAEEINNRPRRRLGYLTPTEAFTRLLNDQPPVAPTP</sequence>
<dbReference type="SUPFAM" id="SSF53098">
    <property type="entry name" value="Ribonuclease H-like"/>
    <property type="match status" value="1"/>
</dbReference>
<dbReference type="Gene3D" id="3.30.420.10">
    <property type="entry name" value="Ribonuclease H-like superfamily/Ribonuclease H"/>
    <property type="match status" value="1"/>
</dbReference>
<dbReference type="InterPro" id="IPR053392">
    <property type="entry name" value="Transposase_IS30-like"/>
</dbReference>
<dbReference type="EMBL" id="LR134363">
    <property type="protein sequence ID" value="VEG75784.1"/>
    <property type="molecule type" value="Genomic_DNA"/>
</dbReference>
<dbReference type="PROSITE" id="PS50994">
    <property type="entry name" value="INTEGRASE"/>
    <property type="match status" value="1"/>
</dbReference>
<dbReference type="InterPro" id="IPR036397">
    <property type="entry name" value="RNaseH_sf"/>
</dbReference>
<proteinExistence type="predicted"/>
<dbReference type="PANTHER" id="PTHR10948:SF23">
    <property type="entry name" value="TRANSPOSASE INSI FOR INSERTION SEQUENCE ELEMENT IS30A-RELATED"/>
    <property type="match status" value="1"/>
</dbReference>
<dbReference type="GO" id="GO:0005829">
    <property type="term" value="C:cytosol"/>
    <property type="evidence" value="ECO:0007669"/>
    <property type="project" value="TreeGrafter"/>
</dbReference>
<dbReference type="InterPro" id="IPR012337">
    <property type="entry name" value="RNaseH-like_sf"/>
</dbReference>
<gene>
    <name evidence="2" type="ORF">NCTC11923_02462</name>
</gene>
<feature type="domain" description="Integrase catalytic" evidence="1">
    <location>
        <begin position="1"/>
        <end position="150"/>
    </location>
</feature>
<accession>A0A448KFR0</accession>
<name>A0A448KFR0_9ACTO</name>
<protein>
    <submittedName>
        <fullName evidence="2">Transposase and inactivated derivatives, IS30 family</fullName>
    </submittedName>
</protein>
<reference evidence="2 3" key="1">
    <citation type="submission" date="2018-12" db="EMBL/GenBank/DDBJ databases">
        <authorList>
            <consortium name="Pathogen Informatics"/>
        </authorList>
    </citation>
    <scope>NUCLEOTIDE SEQUENCE [LARGE SCALE GENOMIC DNA]</scope>
    <source>
        <strain evidence="2 3">NCTC11923</strain>
    </source>
</reference>
<dbReference type="GO" id="GO:0004803">
    <property type="term" value="F:transposase activity"/>
    <property type="evidence" value="ECO:0007669"/>
    <property type="project" value="TreeGrafter"/>
</dbReference>
<dbReference type="KEGG" id="asla:NCTC11923_02462"/>
<dbReference type="GO" id="GO:0003676">
    <property type="term" value="F:nucleic acid binding"/>
    <property type="evidence" value="ECO:0007669"/>
    <property type="project" value="InterPro"/>
</dbReference>
<keyword evidence="3" id="KW-1185">Reference proteome</keyword>